<feature type="compositionally biased region" description="Basic and acidic residues" evidence="1">
    <location>
        <begin position="30"/>
        <end position="43"/>
    </location>
</feature>
<dbReference type="AlphaFoldDB" id="A0A8C7Y367"/>
<keyword evidence="3" id="KW-1185">Reference proteome</keyword>
<feature type="compositionally biased region" description="Polar residues" evidence="1">
    <location>
        <begin position="416"/>
        <end position="427"/>
    </location>
</feature>
<accession>A0A8C7Y367</accession>
<feature type="region of interest" description="Disordered" evidence="1">
    <location>
        <begin position="30"/>
        <end position="54"/>
    </location>
</feature>
<evidence type="ECO:0000256" key="1">
    <source>
        <dbReference type="SAM" id="MobiDB-lite"/>
    </source>
</evidence>
<dbReference type="PANTHER" id="PTHR14917:SF4">
    <property type="entry name" value="SPERMATOGENESIS-ASSOCIATED 7"/>
    <property type="match status" value="1"/>
</dbReference>
<name>A0A8C7Y367_9TELE</name>
<dbReference type="GO" id="GO:0045494">
    <property type="term" value="P:photoreceptor cell maintenance"/>
    <property type="evidence" value="ECO:0007669"/>
    <property type="project" value="TreeGrafter"/>
</dbReference>
<dbReference type="GO" id="GO:0005930">
    <property type="term" value="C:axoneme"/>
    <property type="evidence" value="ECO:0007669"/>
    <property type="project" value="TreeGrafter"/>
</dbReference>
<dbReference type="GO" id="GO:0120206">
    <property type="term" value="C:photoreceptor distal connecting cilium"/>
    <property type="evidence" value="ECO:0007669"/>
    <property type="project" value="TreeGrafter"/>
</dbReference>
<protein>
    <submittedName>
        <fullName evidence="2">Spermatogenesis associated 7</fullName>
    </submittedName>
</protein>
<proteinExistence type="predicted"/>
<dbReference type="GO" id="GO:0036064">
    <property type="term" value="C:ciliary basal body"/>
    <property type="evidence" value="ECO:0007669"/>
    <property type="project" value="TreeGrafter"/>
</dbReference>
<dbReference type="GO" id="GO:0120200">
    <property type="term" value="C:rod photoreceptor outer segment"/>
    <property type="evidence" value="ECO:0007669"/>
    <property type="project" value="TreeGrafter"/>
</dbReference>
<dbReference type="Ensembl" id="ENSOSIT00000023912.1">
    <property type="protein sequence ID" value="ENSOSIP00000022636.1"/>
    <property type="gene ID" value="ENSOSIG00000011897.1"/>
</dbReference>
<organism evidence="2 3">
    <name type="scientific">Oryzias sinensis</name>
    <name type="common">Chinese medaka</name>
    <dbReference type="NCBI Taxonomy" id="183150"/>
    <lineage>
        <taxon>Eukaryota</taxon>
        <taxon>Metazoa</taxon>
        <taxon>Chordata</taxon>
        <taxon>Craniata</taxon>
        <taxon>Vertebrata</taxon>
        <taxon>Euteleostomi</taxon>
        <taxon>Actinopterygii</taxon>
        <taxon>Neopterygii</taxon>
        <taxon>Teleostei</taxon>
        <taxon>Neoteleostei</taxon>
        <taxon>Acanthomorphata</taxon>
        <taxon>Ovalentaria</taxon>
        <taxon>Atherinomorphae</taxon>
        <taxon>Beloniformes</taxon>
        <taxon>Adrianichthyidae</taxon>
        <taxon>Oryziinae</taxon>
        <taxon>Oryzias</taxon>
    </lineage>
</organism>
<feature type="compositionally biased region" description="Basic and acidic residues" evidence="1">
    <location>
        <begin position="449"/>
        <end position="467"/>
    </location>
</feature>
<dbReference type="InterPro" id="IPR029357">
    <property type="entry name" value="SPATA7"/>
</dbReference>
<evidence type="ECO:0000313" key="3">
    <source>
        <dbReference type="Proteomes" id="UP000694383"/>
    </source>
</evidence>
<sequence>MVSHYKKIYSAKAAVDTSVPKSLLHSVKYKDQIRREQQRKDGRPQSAYSFPQRHSRASCSSAQYHDSPYLCSRSSILSSPRFNTSFNPNETVYLSFKVSSHHTRAASETKYRSPDVALQRKHSASSVAALRDQHGFQTFQDPVQKTYSGDLLQKHSQCFTQEKPFTPKTLKSERSSYLSKYRFYRAPQRKHVQDQKPSKQKQETHDERYRPITTWQFLCYFRKKRVYAMGLNVIMTLEIQMLNQCVCVYREEELMYLEFISAVTKDILSRGHISNRVIDRVMKRHIEMNLHKLDEGKMQHLLEVLHKELEDPSNTFLPSKEAEIRENDMVGAIFSHLDFEGKHRKAKEEDNDLFPYASFTKPGILTNGTDFFGFNTCIRAGFCLSSEEDTSDVGIGQQDSDQVDAPESNNKHTLESSDTSILSGSQSKELDDLGKGLSEWRLSSNTHSETVEPTKEQHKNSVSDDEF</sequence>
<dbReference type="GO" id="GO:0000226">
    <property type="term" value="P:microtubule cytoskeleton organization"/>
    <property type="evidence" value="ECO:0007669"/>
    <property type="project" value="TreeGrafter"/>
</dbReference>
<evidence type="ECO:0000313" key="2">
    <source>
        <dbReference type="Ensembl" id="ENSOSIP00000022636.1"/>
    </source>
</evidence>
<dbReference type="Pfam" id="PF15244">
    <property type="entry name" value="HSD3"/>
    <property type="match status" value="2"/>
</dbReference>
<reference evidence="2" key="1">
    <citation type="submission" date="2025-08" db="UniProtKB">
        <authorList>
            <consortium name="Ensembl"/>
        </authorList>
    </citation>
    <scope>IDENTIFICATION</scope>
</reference>
<dbReference type="GeneTree" id="ENSGT00390000014113"/>
<dbReference type="PANTHER" id="PTHR14917">
    <property type="entry name" value="SPERMATOGENESIS-ASSOCIATED PROTEIN 7"/>
    <property type="match status" value="1"/>
</dbReference>
<feature type="region of interest" description="Disordered" evidence="1">
    <location>
        <begin position="389"/>
        <end position="467"/>
    </location>
</feature>
<dbReference type="Proteomes" id="UP000694383">
    <property type="component" value="Unplaced"/>
</dbReference>
<reference evidence="2" key="2">
    <citation type="submission" date="2025-09" db="UniProtKB">
        <authorList>
            <consortium name="Ensembl"/>
        </authorList>
    </citation>
    <scope>IDENTIFICATION</scope>
</reference>